<dbReference type="GO" id="GO:0000329">
    <property type="term" value="C:fungal-type vacuole membrane"/>
    <property type="evidence" value="ECO:0007669"/>
    <property type="project" value="TreeGrafter"/>
</dbReference>
<dbReference type="PANTHER" id="PTHR31503:SF20">
    <property type="entry name" value="CA(2+)_H(+) EXCHANGER, PUTATIVE (EUROFUNG)-RELATED"/>
    <property type="match status" value="1"/>
</dbReference>
<keyword evidence="6" id="KW-0406">Ion transport</keyword>
<keyword evidence="4 8" id="KW-0812">Transmembrane</keyword>
<comment type="subcellular location">
    <subcellularLocation>
        <location evidence="1">Endomembrane system</location>
        <topology evidence="1">Multi-pass membrane protein</topology>
    </subcellularLocation>
</comment>
<feature type="transmembrane region" description="Helical" evidence="8">
    <location>
        <begin position="59"/>
        <end position="82"/>
    </location>
</feature>
<evidence type="ECO:0000256" key="6">
    <source>
        <dbReference type="ARBA" id="ARBA00023065"/>
    </source>
</evidence>
<evidence type="ECO:0000256" key="7">
    <source>
        <dbReference type="ARBA" id="ARBA00023136"/>
    </source>
</evidence>
<gene>
    <name evidence="10" type="ORF">P691DRAFT_659170</name>
</gene>
<dbReference type="InterPro" id="IPR004713">
    <property type="entry name" value="CaH_exchang"/>
</dbReference>
<dbReference type="InterPro" id="IPR004837">
    <property type="entry name" value="NaCa_Exmemb"/>
</dbReference>
<dbReference type="OrthoDB" id="1699231at2759"/>
<evidence type="ECO:0000256" key="5">
    <source>
        <dbReference type="ARBA" id="ARBA00022989"/>
    </source>
</evidence>
<dbReference type="GO" id="GO:0012505">
    <property type="term" value="C:endomembrane system"/>
    <property type="evidence" value="ECO:0007669"/>
    <property type="project" value="UniProtKB-SubCell"/>
</dbReference>
<keyword evidence="11" id="KW-1185">Reference proteome</keyword>
<evidence type="ECO:0000256" key="4">
    <source>
        <dbReference type="ARBA" id="ARBA00022692"/>
    </source>
</evidence>
<evidence type="ECO:0000256" key="3">
    <source>
        <dbReference type="ARBA" id="ARBA00022448"/>
    </source>
</evidence>
<evidence type="ECO:0000256" key="8">
    <source>
        <dbReference type="SAM" id="Phobius"/>
    </source>
</evidence>
<dbReference type="Proteomes" id="UP000807342">
    <property type="component" value="Unassembled WGS sequence"/>
</dbReference>
<evidence type="ECO:0000259" key="9">
    <source>
        <dbReference type="Pfam" id="PF01699"/>
    </source>
</evidence>
<feature type="transmembrane region" description="Helical" evidence="8">
    <location>
        <begin position="88"/>
        <end position="109"/>
    </location>
</feature>
<comment type="similarity">
    <text evidence="2">Belongs to the Ca(2+):cation antiporter (CaCA) (TC 2.A.19) family.</text>
</comment>
<dbReference type="Gene3D" id="1.20.1420.30">
    <property type="entry name" value="NCX, central ion-binding region"/>
    <property type="match status" value="1"/>
</dbReference>
<feature type="domain" description="Sodium/calcium exchanger membrane region" evidence="9">
    <location>
        <begin position="2"/>
        <end position="131"/>
    </location>
</feature>
<keyword evidence="5 8" id="KW-1133">Transmembrane helix</keyword>
<accession>A0A9P6C648</accession>
<dbReference type="EMBL" id="MU151064">
    <property type="protein sequence ID" value="KAF9453187.1"/>
    <property type="molecule type" value="Genomic_DNA"/>
</dbReference>
<feature type="transmembrane region" description="Helical" evidence="8">
    <location>
        <begin position="116"/>
        <end position="135"/>
    </location>
</feature>
<comment type="caution">
    <text evidence="10">The sequence shown here is derived from an EMBL/GenBank/DDBJ whole genome shotgun (WGS) entry which is preliminary data.</text>
</comment>
<evidence type="ECO:0000313" key="10">
    <source>
        <dbReference type="EMBL" id="KAF9453187.1"/>
    </source>
</evidence>
<sequence>LVAFTAEWLVDSIGGLTEHTSIRREFVGIVPLPVVSNTPEHAGEIVVAVKDRLNLSLSVAAGSSIQIALFVLPFIVTLGWMIGKPMTLLFDPYASVALFFSVLLVNYVLQDGKSNWLEGILLILFYIILGVGFWFNPGASDPAGVLGTCQ</sequence>
<keyword evidence="3" id="KW-0813">Transport</keyword>
<dbReference type="Pfam" id="PF01699">
    <property type="entry name" value="Na_Ca_ex"/>
    <property type="match status" value="1"/>
</dbReference>
<dbReference type="GO" id="GO:0006874">
    <property type="term" value="P:intracellular calcium ion homeostasis"/>
    <property type="evidence" value="ECO:0007669"/>
    <property type="project" value="TreeGrafter"/>
</dbReference>
<dbReference type="GO" id="GO:0015369">
    <property type="term" value="F:calcium:proton antiporter activity"/>
    <property type="evidence" value="ECO:0007669"/>
    <property type="project" value="TreeGrafter"/>
</dbReference>
<dbReference type="PANTHER" id="PTHR31503">
    <property type="entry name" value="VACUOLAR CALCIUM ION TRANSPORTER"/>
    <property type="match status" value="1"/>
</dbReference>
<dbReference type="AlphaFoldDB" id="A0A9P6C648"/>
<evidence type="ECO:0000256" key="1">
    <source>
        <dbReference type="ARBA" id="ARBA00004127"/>
    </source>
</evidence>
<dbReference type="InterPro" id="IPR044880">
    <property type="entry name" value="NCX_ion-bd_dom_sf"/>
</dbReference>
<proteinExistence type="inferred from homology"/>
<reference evidence="10" key="1">
    <citation type="submission" date="2020-11" db="EMBL/GenBank/DDBJ databases">
        <authorList>
            <consortium name="DOE Joint Genome Institute"/>
            <person name="Ahrendt S."/>
            <person name="Riley R."/>
            <person name="Andreopoulos W."/>
            <person name="Labutti K."/>
            <person name="Pangilinan J."/>
            <person name="Ruiz-Duenas F.J."/>
            <person name="Barrasa J.M."/>
            <person name="Sanchez-Garcia M."/>
            <person name="Camarero S."/>
            <person name="Miyauchi S."/>
            <person name="Serrano A."/>
            <person name="Linde D."/>
            <person name="Babiker R."/>
            <person name="Drula E."/>
            <person name="Ayuso-Fernandez I."/>
            <person name="Pacheco R."/>
            <person name="Padilla G."/>
            <person name="Ferreira P."/>
            <person name="Barriuso J."/>
            <person name="Kellner H."/>
            <person name="Castanera R."/>
            <person name="Alfaro M."/>
            <person name="Ramirez L."/>
            <person name="Pisabarro A.G."/>
            <person name="Kuo A."/>
            <person name="Tritt A."/>
            <person name="Lipzen A."/>
            <person name="He G."/>
            <person name="Yan M."/>
            <person name="Ng V."/>
            <person name="Cullen D."/>
            <person name="Martin F."/>
            <person name="Rosso M.-N."/>
            <person name="Henrissat B."/>
            <person name="Hibbett D."/>
            <person name="Martinez A.T."/>
            <person name="Grigoriev I.V."/>
        </authorList>
    </citation>
    <scope>NUCLEOTIDE SEQUENCE</scope>
    <source>
        <strain evidence="10">MF-IS2</strain>
    </source>
</reference>
<keyword evidence="7 8" id="KW-0472">Membrane</keyword>
<organism evidence="10 11">
    <name type="scientific">Macrolepiota fuliginosa MF-IS2</name>
    <dbReference type="NCBI Taxonomy" id="1400762"/>
    <lineage>
        <taxon>Eukaryota</taxon>
        <taxon>Fungi</taxon>
        <taxon>Dikarya</taxon>
        <taxon>Basidiomycota</taxon>
        <taxon>Agaricomycotina</taxon>
        <taxon>Agaricomycetes</taxon>
        <taxon>Agaricomycetidae</taxon>
        <taxon>Agaricales</taxon>
        <taxon>Agaricineae</taxon>
        <taxon>Agaricaceae</taxon>
        <taxon>Macrolepiota</taxon>
    </lineage>
</organism>
<protein>
    <recommendedName>
        <fullName evidence="9">Sodium/calcium exchanger membrane region domain-containing protein</fullName>
    </recommendedName>
</protein>
<evidence type="ECO:0000313" key="11">
    <source>
        <dbReference type="Proteomes" id="UP000807342"/>
    </source>
</evidence>
<name>A0A9P6C648_9AGAR</name>
<feature type="non-terminal residue" evidence="10">
    <location>
        <position position="1"/>
    </location>
</feature>
<evidence type="ECO:0000256" key="2">
    <source>
        <dbReference type="ARBA" id="ARBA00008170"/>
    </source>
</evidence>